<evidence type="ECO:0000313" key="6">
    <source>
        <dbReference type="EMBL" id="EOQ74881.1"/>
    </source>
</evidence>
<sequence>MQMSVSSILERLGLVSQNRAVHIQFSNQSLNQQVFLQRIEGEHTLNQGSVAELLCLSTNAHIALKQFIGCQVAVDQVTDTGQFFRTTGIITEASQGQSDGSLTIYNLTLKDPTALWYKRRNSRIFMNKSVRDISEILFKEWQGKSPLFASSLTLDTAGLTKDYDVRPFVMQSNESDYDFLTRLWRSEGINWLVDESQLLVADPNASIQPQVLRLIDDNQNYQALERRNLRYQRSSATEQFDTITQVKAERRLQPTSVHVQRWQADALQQEEGSGSVQGTQKHSEHYDNASLNLEDAWHVSPAWMQDLNGEDQATASGNSQIEQLNQHINAYHHLSSKQFTVSGNVRDAQVGYWFELNDHPELDQHDSADKEFLILSKHYYNQNNLPKELQQQLEHLLPKDKLKAAQLDSQNPEQRHYAELNVVRRNIKAVPEYSPLEHRPAAYPQRARVVGLEGESIHVDQWGRIKVRFLFTRADDHSHDGGAGSNDNDTDSAWVDVLTPWAGAGYGARFLPRVGEIVVIDFFDGNIDRPFVVGRIHEAERHPTQFDQKGQLPDTKKLSGIRSEEVDGKGFNQLRFDDTTGQISAQLQSSHAASQLNLGNLSHPKDKAESDGRGEGFELRTDQWGAVRAGSGLLITTHKQDQAQGVHLDANEAKQQIEGGLNNAKALSEVAKNQQTDPLENLENLKSFIEKLEQQDNAKAKTFKEAIMLLASPNSIALSSNEDIHLSADGQLNQTAGDSINLSTQKNLIAHAQNKISLFAAQEGARLYAGKGKVEIQAQGDGADLIARKAVQIISTEDKIEATAAKEIVLTAGGSQVKITGSGIFMTTGGKFEVKAGQHLFMGGGSANANVPALPKLEFAESPYSAQYQLFKADGRNFQGYKYSIYDSKNNLIKQGVTDNQGLTEQVVTENRERIIGYKSVMRESERITENWEAKLEQVANKMSSVGK</sequence>
<comment type="similarity">
    <text evidence="1">Belongs to the VgrG protein family.</text>
</comment>
<dbReference type="InterPro" id="IPR017847">
    <property type="entry name" value="T6SS_RhsGE_Vgr_subset"/>
</dbReference>
<dbReference type="Gene3D" id="2.40.50.230">
    <property type="entry name" value="Gp5 N-terminal domain"/>
    <property type="match status" value="1"/>
</dbReference>
<dbReference type="InterPro" id="IPR037026">
    <property type="entry name" value="Vgr_OB-fold_dom_sf"/>
</dbReference>
<evidence type="ECO:0008006" key="8">
    <source>
        <dbReference type="Google" id="ProtNLM"/>
    </source>
</evidence>
<evidence type="ECO:0000256" key="2">
    <source>
        <dbReference type="SAM" id="MobiDB-lite"/>
    </source>
</evidence>
<evidence type="ECO:0000259" key="5">
    <source>
        <dbReference type="Pfam" id="PF13296"/>
    </source>
</evidence>
<dbReference type="PATRIC" id="fig|1217689.3.peg.980"/>
<dbReference type="SUPFAM" id="SSF69255">
    <property type="entry name" value="gp5 N-terminal domain-like"/>
    <property type="match status" value="1"/>
</dbReference>
<dbReference type="Pfam" id="PF10106">
    <property type="entry name" value="DUF2345"/>
    <property type="match status" value="1"/>
</dbReference>
<dbReference type="NCBIfam" id="TIGR03361">
    <property type="entry name" value="VI_Rhs_Vgr"/>
    <property type="match status" value="1"/>
</dbReference>
<organism evidence="6 7">
    <name type="scientific">Acinetobacter lactucae</name>
    <dbReference type="NCBI Taxonomy" id="1785128"/>
    <lineage>
        <taxon>Bacteria</taxon>
        <taxon>Pseudomonadati</taxon>
        <taxon>Pseudomonadota</taxon>
        <taxon>Gammaproteobacteria</taxon>
        <taxon>Moraxellales</taxon>
        <taxon>Moraxellaceae</taxon>
        <taxon>Acinetobacter</taxon>
        <taxon>Acinetobacter calcoaceticus/baumannii complex</taxon>
    </lineage>
</organism>
<dbReference type="InterPro" id="IPR006531">
    <property type="entry name" value="Gp5/Vgr_OB"/>
</dbReference>
<dbReference type="OrthoDB" id="9762420at2"/>
<dbReference type="SUPFAM" id="SSF69279">
    <property type="entry name" value="Phage tail proteins"/>
    <property type="match status" value="1"/>
</dbReference>
<dbReference type="Gene3D" id="4.10.220.110">
    <property type="match status" value="1"/>
</dbReference>
<feature type="domain" description="DUF2345" evidence="4">
    <location>
        <begin position="697"/>
        <end position="844"/>
    </location>
</feature>
<dbReference type="Pfam" id="PF13296">
    <property type="entry name" value="T6SS_Vgr"/>
    <property type="match status" value="1"/>
</dbReference>
<dbReference type="AlphaFoldDB" id="R8Z0H5"/>
<dbReference type="Gene3D" id="3.55.50.10">
    <property type="entry name" value="Baseplate protein-like domains"/>
    <property type="match status" value="1"/>
</dbReference>
<reference evidence="6 7" key="1">
    <citation type="submission" date="2013-02" db="EMBL/GenBank/DDBJ databases">
        <title>The Genome Sequence of Acinetobacter pittii ANC 4052.</title>
        <authorList>
            <consortium name="The Broad Institute Genome Sequencing Platform"/>
            <consortium name="The Broad Institute Genome Sequencing Center for Infectious Disease"/>
            <person name="Cerqueira G."/>
            <person name="Feldgarden M."/>
            <person name="Courvalin P."/>
            <person name="Perichon B."/>
            <person name="Grillot-Courvalin C."/>
            <person name="Clermont D."/>
            <person name="Rocha E."/>
            <person name="Yoon E.-J."/>
            <person name="Nemec A."/>
            <person name="Walker B."/>
            <person name="Young S.K."/>
            <person name="Zeng Q."/>
            <person name="Gargeya S."/>
            <person name="Fitzgerald M."/>
            <person name="Haas B."/>
            <person name="Abouelleil A."/>
            <person name="Alvarado L."/>
            <person name="Arachchi H.M."/>
            <person name="Berlin A.M."/>
            <person name="Chapman S.B."/>
            <person name="Dewar J."/>
            <person name="Goldberg J."/>
            <person name="Griggs A."/>
            <person name="Gujja S."/>
            <person name="Hansen M."/>
            <person name="Howarth C."/>
            <person name="Imamovic A."/>
            <person name="Larimer J."/>
            <person name="McCowan C."/>
            <person name="Murphy C."/>
            <person name="Neiman D."/>
            <person name="Pearson M."/>
            <person name="Priest M."/>
            <person name="Roberts A."/>
            <person name="Saif S."/>
            <person name="Shea T."/>
            <person name="Sisk P."/>
            <person name="Sykes S."/>
            <person name="Wortman J."/>
            <person name="Nusbaum C."/>
            <person name="Birren B."/>
        </authorList>
    </citation>
    <scope>NUCLEOTIDE SEQUENCE [LARGE SCALE GENOMIC DNA]</scope>
    <source>
        <strain evidence="6 7">ANC 4052</strain>
    </source>
</reference>
<comment type="caution">
    <text evidence="6">The sequence shown here is derived from an EMBL/GenBank/DDBJ whole genome shotgun (WGS) entry which is preliminary data.</text>
</comment>
<proteinExistence type="inferred from homology"/>
<feature type="domain" description="Putative type VI secretion system Rhs element associated Vgr" evidence="5">
    <location>
        <begin position="565"/>
        <end position="671"/>
    </location>
</feature>
<name>R8Z0H5_9GAMM</name>
<dbReference type="InterPro" id="IPR018769">
    <property type="entry name" value="VgrG2_DUF2345"/>
</dbReference>
<feature type="region of interest" description="Disordered" evidence="2">
    <location>
        <begin position="595"/>
        <end position="616"/>
    </location>
</feature>
<dbReference type="InterPro" id="IPR028244">
    <property type="entry name" value="T6SS_Rhs_Vgr_dom"/>
</dbReference>
<evidence type="ECO:0000259" key="3">
    <source>
        <dbReference type="Pfam" id="PF04717"/>
    </source>
</evidence>
<dbReference type="HOGENOM" id="CLU_004121_1_3_6"/>
<evidence type="ECO:0000313" key="7">
    <source>
        <dbReference type="Proteomes" id="UP000013986"/>
    </source>
</evidence>
<gene>
    <name evidence="6" type="ORF">F929_01000</name>
</gene>
<dbReference type="Pfam" id="PF04717">
    <property type="entry name" value="Phage_base_V"/>
    <property type="match status" value="1"/>
</dbReference>
<feature type="domain" description="Gp5/Type VI secretion system Vgr protein OB-fold" evidence="3">
    <location>
        <begin position="488"/>
        <end position="536"/>
    </location>
</feature>
<dbReference type="EMBL" id="APQO01000004">
    <property type="protein sequence ID" value="EOQ74881.1"/>
    <property type="molecule type" value="Genomic_DNA"/>
</dbReference>
<evidence type="ECO:0000259" key="4">
    <source>
        <dbReference type="Pfam" id="PF10106"/>
    </source>
</evidence>
<protein>
    <recommendedName>
        <fullName evidence="8">Type VI secretion system tip protein VgrG</fullName>
    </recommendedName>
</protein>
<dbReference type="NCBIfam" id="TIGR01646">
    <property type="entry name" value="vgr_GE"/>
    <property type="match status" value="1"/>
</dbReference>
<dbReference type="RefSeq" id="WP_016143993.1">
    <property type="nucleotide sequence ID" value="NZ_KB976991.1"/>
</dbReference>
<dbReference type="Proteomes" id="UP000013986">
    <property type="component" value="Unassembled WGS sequence"/>
</dbReference>
<evidence type="ECO:0000256" key="1">
    <source>
        <dbReference type="ARBA" id="ARBA00005558"/>
    </source>
</evidence>
<dbReference type="Pfam" id="PF05954">
    <property type="entry name" value="Phage_GPD"/>
    <property type="match status" value="1"/>
</dbReference>
<dbReference type="InterPro" id="IPR006533">
    <property type="entry name" value="T6SS_Vgr_RhsGE"/>
</dbReference>
<feature type="compositionally biased region" description="Basic and acidic residues" evidence="2">
    <location>
        <begin position="603"/>
        <end position="616"/>
    </location>
</feature>
<dbReference type="Gene3D" id="2.30.110.50">
    <property type="match status" value="1"/>
</dbReference>
<accession>R8Z0H5</accession>